<dbReference type="InterPro" id="IPR019109">
    <property type="entry name" value="MamF_MmsF"/>
</dbReference>
<feature type="transmembrane region" description="Helical" evidence="5">
    <location>
        <begin position="59"/>
        <end position="77"/>
    </location>
</feature>
<sequence length="90" mass="9741">MAIVGYILFFVPLLAAKESPFAQYHARQGLNLFLLALAVNIVLGILPFIGWLLLPFANLAILGLMIIGILAAANGQIKPLPIIGKYEILK</sequence>
<evidence type="ECO:0000256" key="5">
    <source>
        <dbReference type="SAM" id="Phobius"/>
    </source>
</evidence>
<keyword evidence="2 5" id="KW-0812">Transmembrane</keyword>
<proteinExistence type="predicted"/>
<evidence type="ECO:0000256" key="4">
    <source>
        <dbReference type="ARBA" id="ARBA00023136"/>
    </source>
</evidence>
<name>A0ABV1L1H4_9BACL</name>
<protein>
    <submittedName>
        <fullName evidence="6">DUF4870 domain-containing protein</fullName>
    </submittedName>
</protein>
<evidence type="ECO:0000313" key="6">
    <source>
        <dbReference type="EMBL" id="MEQ4486091.1"/>
    </source>
</evidence>
<gene>
    <name evidence="6" type="ORF">QJS35_27295</name>
</gene>
<keyword evidence="7" id="KW-1185">Reference proteome</keyword>
<dbReference type="EMBL" id="JASKHM010000019">
    <property type="protein sequence ID" value="MEQ4486091.1"/>
    <property type="molecule type" value="Genomic_DNA"/>
</dbReference>
<evidence type="ECO:0000313" key="7">
    <source>
        <dbReference type="Proteomes" id="UP001493487"/>
    </source>
</evidence>
<reference evidence="6 7" key="1">
    <citation type="journal article" date="2023" name="Genome Announc.">
        <title>Pan-Genome Analyses of the Genus Cohnella and Proposal of the Novel Species Cohnella silvisoli sp. nov., Isolated from Forest Soil.</title>
        <authorList>
            <person name="Wang C."/>
            <person name="Mao L."/>
            <person name="Bao G."/>
            <person name="Zhu H."/>
        </authorList>
    </citation>
    <scope>NUCLEOTIDE SEQUENCE [LARGE SCALE GENOMIC DNA]</scope>
    <source>
        <strain evidence="6 7">NL03-T5-1</strain>
    </source>
</reference>
<evidence type="ECO:0000256" key="2">
    <source>
        <dbReference type="ARBA" id="ARBA00022692"/>
    </source>
</evidence>
<evidence type="ECO:0000256" key="3">
    <source>
        <dbReference type="ARBA" id="ARBA00022989"/>
    </source>
</evidence>
<comment type="subcellular location">
    <subcellularLocation>
        <location evidence="1">Membrane</location>
        <topology evidence="1">Multi-pass membrane protein</topology>
    </subcellularLocation>
</comment>
<keyword evidence="4 5" id="KW-0472">Membrane</keyword>
<feature type="transmembrane region" description="Helical" evidence="5">
    <location>
        <begin position="32"/>
        <end position="54"/>
    </location>
</feature>
<keyword evidence="3 5" id="KW-1133">Transmembrane helix</keyword>
<accession>A0ABV1L1H4</accession>
<evidence type="ECO:0000256" key="1">
    <source>
        <dbReference type="ARBA" id="ARBA00004141"/>
    </source>
</evidence>
<organism evidence="6 7">
    <name type="scientific">Cohnella silvisoli</name>
    <dbReference type="NCBI Taxonomy" id="2873699"/>
    <lineage>
        <taxon>Bacteria</taxon>
        <taxon>Bacillati</taxon>
        <taxon>Bacillota</taxon>
        <taxon>Bacilli</taxon>
        <taxon>Bacillales</taxon>
        <taxon>Paenibacillaceae</taxon>
        <taxon>Cohnella</taxon>
    </lineage>
</organism>
<comment type="caution">
    <text evidence="6">The sequence shown here is derived from an EMBL/GenBank/DDBJ whole genome shotgun (WGS) entry which is preliminary data.</text>
</comment>
<dbReference type="Proteomes" id="UP001493487">
    <property type="component" value="Unassembled WGS sequence"/>
</dbReference>
<dbReference type="Pfam" id="PF09685">
    <property type="entry name" value="MamF_MmsF"/>
    <property type="match status" value="1"/>
</dbReference>